<keyword evidence="1" id="KW-0175">Coiled coil</keyword>
<reference evidence="3" key="2">
    <citation type="submission" date="2022-06" db="UniProtKB">
        <authorList>
            <consortium name="EnsemblMetazoa"/>
        </authorList>
    </citation>
    <scope>IDENTIFICATION</scope>
    <source>
        <strain evidence="3">DF5081</strain>
    </source>
</reference>
<dbReference type="EnsemblMetazoa" id="CJA12227.1">
    <property type="protein sequence ID" value="CJA12227.1"/>
    <property type="gene ID" value="WBGene00131431"/>
</dbReference>
<sequence>MDETQRSAAGTSSRSRDFTINEGDQSINRLAPVSIKAGNQLTEVFSELDENWKKYTEMEEGDRIGAIIKDLSVEEQLERMEHMPLPDMLNVVRFHLRKMTTLKEENELLTGRNRELSEQLHRVEYRVGKAQNQVFDKMHKSVRQIVEEFHIRELYLARKLEESTAENSELTTRNSKLETKIGQLEAKIEDLEQKNQSLSGKNQNLGKVIEEKQTLFDELAKKFDEQAEEIFQLRERLEQTKHTAREKSDEAVQEALEAQNLRILIVKQKDEIWEQARRHENALKKEMDQYRATLEQQMTQMRRKCKDELEAMTREHRTAQFQQESRIQALANELEGKNAEVKKFERHLEMMEAQIKGNMKRSLAVNYQEMLNIISDGPTHIPTPPYSNPLLDLARDFEKENASKRRLNSGGRTSCPSSPKRTIGVQAATAEPPEPLVVRKLMPASHPIRARTASTSRVPFQRK</sequence>
<organism evidence="3 4">
    <name type="scientific">Caenorhabditis japonica</name>
    <dbReference type="NCBI Taxonomy" id="281687"/>
    <lineage>
        <taxon>Eukaryota</taxon>
        <taxon>Metazoa</taxon>
        <taxon>Ecdysozoa</taxon>
        <taxon>Nematoda</taxon>
        <taxon>Chromadorea</taxon>
        <taxon>Rhabditida</taxon>
        <taxon>Rhabditina</taxon>
        <taxon>Rhabditomorpha</taxon>
        <taxon>Rhabditoidea</taxon>
        <taxon>Rhabditidae</taxon>
        <taxon>Peloderinae</taxon>
        <taxon>Caenorhabditis</taxon>
    </lineage>
</organism>
<dbReference type="Proteomes" id="UP000005237">
    <property type="component" value="Unassembled WGS sequence"/>
</dbReference>
<feature type="compositionally biased region" description="Polar residues" evidence="2">
    <location>
        <begin position="1"/>
        <end position="13"/>
    </location>
</feature>
<protein>
    <submittedName>
        <fullName evidence="3">Uncharacterized protein</fullName>
    </submittedName>
</protein>
<evidence type="ECO:0000256" key="2">
    <source>
        <dbReference type="SAM" id="MobiDB-lite"/>
    </source>
</evidence>
<proteinExistence type="predicted"/>
<feature type="region of interest" description="Disordered" evidence="2">
    <location>
        <begin position="1"/>
        <end position="23"/>
    </location>
</feature>
<accession>A0A8R1HUJ2</accession>
<feature type="coiled-coil region" evidence="1">
    <location>
        <begin position="160"/>
        <end position="354"/>
    </location>
</feature>
<feature type="region of interest" description="Disordered" evidence="2">
    <location>
        <begin position="401"/>
        <end position="463"/>
    </location>
</feature>
<evidence type="ECO:0000256" key="1">
    <source>
        <dbReference type="SAM" id="Coils"/>
    </source>
</evidence>
<evidence type="ECO:0000313" key="3">
    <source>
        <dbReference type="EnsemblMetazoa" id="CJA12227.1"/>
    </source>
</evidence>
<name>A0A8R1HUJ2_CAEJA</name>
<evidence type="ECO:0000313" key="4">
    <source>
        <dbReference type="Proteomes" id="UP000005237"/>
    </source>
</evidence>
<keyword evidence="4" id="KW-1185">Reference proteome</keyword>
<feature type="coiled-coil region" evidence="1">
    <location>
        <begin position="99"/>
        <end position="133"/>
    </location>
</feature>
<reference evidence="4" key="1">
    <citation type="submission" date="2010-08" db="EMBL/GenBank/DDBJ databases">
        <authorList>
            <consortium name="Caenorhabditis japonica Sequencing Consortium"/>
            <person name="Wilson R.K."/>
        </authorList>
    </citation>
    <scope>NUCLEOTIDE SEQUENCE [LARGE SCALE GENOMIC DNA]</scope>
    <source>
        <strain evidence="4">DF5081</strain>
    </source>
</reference>
<feature type="compositionally biased region" description="Polar residues" evidence="2">
    <location>
        <begin position="452"/>
        <end position="463"/>
    </location>
</feature>
<dbReference type="AlphaFoldDB" id="A0A8R1HUJ2"/>
<feature type="compositionally biased region" description="Polar residues" evidence="2">
    <location>
        <begin position="410"/>
        <end position="420"/>
    </location>
</feature>